<dbReference type="PROSITE" id="PS50949">
    <property type="entry name" value="HTH_GNTR"/>
    <property type="match status" value="1"/>
</dbReference>
<dbReference type="PANTHER" id="PTHR38445:SF12">
    <property type="entry name" value="GNTR-FAMILY TRANSCRIPTIONAL REGULATOR"/>
    <property type="match status" value="1"/>
</dbReference>
<dbReference type="PANTHER" id="PTHR38445">
    <property type="entry name" value="HTH-TYPE TRANSCRIPTIONAL REPRESSOR YTRA"/>
    <property type="match status" value="1"/>
</dbReference>
<dbReference type="SMART" id="SM00345">
    <property type="entry name" value="HTH_GNTR"/>
    <property type="match status" value="1"/>
</dbReference>
<dbReference type="InterPro" id="IPR036390">
    <property type="entry name" value="WH_DNA-bd_sf"/>
</dbReference>
<dbReference type="Gene3D" id="1.10.10.10">
    <property type="entry name" value="Winged helix-like DNA-binding domain superfamily/Winged helix DNA-binding domain"/>
    <property type="match status" value="1"/>
</dbReference>
<comment type="caution">
    <text evidence="5">The sequence shown here is derived from an EMBL/GenBank/DDBJ whole genome shotgun (WGS) entry which is preliminary data.</text>
</comment>
<sequence>MDIHIDSAKPLPLYKQIAHAIIEKIAAGELQQGDTLPSIRQLAKTLQINVNTVQKSYHDLAHRGVIELPDKAKAIICRQKTQEEALQHFEEDVKLIIAEAYAAGVSRLMMEKTYKKILRKRSIN</sequence>
<dbReference type="CDD" id="cd07377">
    <property type="entry name" value="WHTH_GntR"/>
    <property type="match status" value="1"/>
</dbReference>
<dbReference type="Proteomes" id="UP000245938">
    <property type="component" value="Unassembled WGS sequence"/>
</dbReference>
<dbReference type="EMBL" id="QFVR01000009">
    <property type="protein sequence ID" value="PWI25376.1"/>
    <property type="molecule type" value="Genomic_DNA"/>
</dbReference>
<keyword evidence="1" id="KW-0805">Transcription regulation</keyword>
<keyword evidence="3" id="KW-0804">Transcription</keyword>
<dbReference type="GO" id="GO:0003700">
    <property type="term" value="F:DNA-binding transcription factor activity"/>
    <property type="evidence" value="ECO:0007669"/>
    <property type="project" value="InterPro"/>
</dbReference>
<dbReference type="SUPFAM" id="SSF46785">
    <property type="entry name" value="Winged helix' DNA-binding domain"/>
    <property type="match status" value="1"/>
</dbReference>
<protein>
    <submittedName>
        <fullName evidence="5">GntR family transcriptional regulator</fullName>
    </submittedName>
</protein>
<evidence type="ECO:0000259" key="4">
    <source>
        <dbReference type="PROSITE" id="PS50949"/>
    </source>
</evidence>
<name>A0A2U3ALG7_9BACL</name>
<gene>
    <name evidence="5" type="ORF">DEX24_08540</name>
</gene>
<reference evidence="5 6" key="1">
    <citation type="submission" date="2018-05" db="EMBL/GenBank/DDBJ databases">
        <title>Kurthia sibirica genome sequence.</title>
        <authorList>
            <person name="Maclea K.S."/>
            <person name="Goen A.E."/>
        </authorList>
    </citation>
    <scope>NUCLEOTIDE SEQUENCE [LARGE SCALE GENOMIC DNA]</scope>
    <source>
        <strain evidence="5 6">ATCC 49154</strain>
    </source>
</reference>
<feature type="domain" description="HTH gntR-type" evidence="4">
    <location>
        <begin position="11"/>
        <end position="79"/>
    </location>
</feature>
<dbReference type="GO" id="GO:0003677">
    <property type="term" value="F:DNA binding"/>
    <property type="evidence" value="ECO:0007669"/>
    <property type="project" value="UniProtKB-KW"/>
</dbReference>
<evidence type="ECO:0000256" key="1">
    <source>
        <dbReference type="ARBA" id="ARBA00023015"/>
    </source>
</evidence>
<keyword evidence="6" id="KW-1185">Reference proteome</keyword>
<evidence type="ECO:0000256" key="3">
    <source>
        <dbReference type="ARBA" id="ARBA00023163"/>
    </source>
</evidence>
<dbReference type="InterPro" id="IPR036388">
    <property type="entry name" value="WH-like_DNA-bd_sf"/>
</dbReference>
<keyword evidence="2" id="KW-0238">DNA-binding</keyword>
<dbReference type="OrthoDB" id="9801546at2"/>
<dbReference type="RefSeq" id="WP_109306005.1">
    <property type="nucleotide sequence ID" value="NZ_BJUF01000033.1"/>
</dbReference>
<dbReference type="Pfam" id="PF00392">
    <property type="entry name" value="GntR"/>
    <property type="match status" value="1"/>
</dbReference>
<accession>A0A2U3ALG7</accession>
<evidence type="ECO:0000256" key="2">
    <source>
        <dbReference type="ARBA" id="ARBA00023125"/>
    </source>
</evidence>
<evidence type="ECO:0000313" key="6">
    <source>
        <dbReference type="Proteomes" id="UP000245938"/>
    </source>
</evidence>
<organism evidence="5 6">
    <name type="scientific">Kurthia sibirica</name>
    <dbReference type="NCBI Taxonomy" id="202750"/>
    <lineage>
        <taxon>Bacteria</taxon>
        <taxon>Bacillati</taxon>
        <taxon>Bacillota</taxon>
        <taxon>Bacilli</taxon>
        <taxon>Bacillales</taxon>
        <taxon>Caryophanaceae</taxon>
        <taxon>Kurthia</taxon>
    </lineage>
</organism>
<dbReference type="InterPro" id="IPR000524">
    <property type="entry name" value="Tscrpt_reg_HTH_GntR"/>
</dbReference>
<proteinExistence type="predicted"/>
<dbReference type="AlphaFoldDB" id="A0A2U3ALG7"/>
<evidence type="ECO:0000313" key="5">
    <source>
        <dbReference type="EMBL" id="PWI25376.1"/>
    </source>
</evidence>